<dbReference type="Proteomes" id="UP000253490">
    <property type="component" value="Unassembled WGS sequence"/>
</dbReference>
<evidence type="ECO:0000313" key="2">
    <source>
        <dbReference type="Proteomes" id="UP000253490"/>
    </source>
</evidence>
<name>A0A366HYW8_9FIRM</name>
<proteinExistence type="predicted"/>
<keyword evidence="2" id="KW-1185">Reference proteome</keyword>
<dbReference type="AlphaFoldDB" id="A0A366HYW8"/>
<organism evidence="1 2">
    <name type="scientific">Alkalibaculum bacchi</name>
    <dbReference type="NCBI Taxonomy" id="645887"/>
    <lineage>
        <taxon>Bacteria</taxon>
        <taxon>Bacillati</taxon>
        <taxon>Bacillota</taxon>
        <taxon>Clostridia</taxon>
        <taxon>Eubacteriales</taxon>
        <taxon>Eubacteriaceae</taxon>
        <taxon>Alkalibaculum</taxon>
    </lineage>
</organism>
<comment type="caution">
    <text evidence="1">The sequence shown here is derived from an EMBL/GenBank/DDBJ whole genome shotgun (WGS) entry which is preliminary data.</text>
</comment>
<sequence>MIKFAIKLYNNDKDAHFIFHATPDLIHYTWQWYLTDDKENIGEPLEGQQYESFVTTTDLIKERGYEGLYLYCEYMDNNTKRKSKTEFIRLHADINKVIDSGIVFDDISTYDKNGMILD</sequence>
<dbReference type="EMBL" id="QNRX01000019">
    <property type="protein sequence ID" value="RBP59322.1"/>
    <property type="molecule type" value="Genomic_DNA"/>
</dbReference>
<evidence type="ECO:0000313" key="1">
    <source>
        <dbReference type="EMBL" id="RBP59322.1"/>
    </source>
</evidence>
<reference evidence="1 2" key="1">
    <citation type="submission" date="2018-06" db="EMBL/GenBank/DDBJ databases">
        <title>Genomic Encyclopedia of Type Strains, Phase IV (KMG-IV): sequencing the most valuable type-strain genomes for metagenomic binning, comparative biology and taxonomic classification.</title>
        <authorList>
            <person name="Goeker M."/>
        </authorList>
    </citation>
    <scope>NUCLEOTIDE SEQUENCE [LARGE SCALE GENOMIC DNA]</scope>
    <source>
        <strain evidence="1 2">DSM 22112</strain>
    </source>
</reference>
<protein>
    <submittedName>
        <fullName evidence="1">Uncharacterized protein</fullName>
    </submittedName>
</protein>
<dbReference type="OrthoDB" id="2971351at2"/>
<accession>A0A366HYW8</accession>
<gene>
    <name evidence="1" type="ORF">DES36_11947</name>
</gene>
<dbReference type="RefSeq" id="WP_113921535.1">
    <property type="nucleotide sequence ID" value="NZ_QNRX01000019.1"/>
</dbReference>